<comment type="caution">
    <text evidence="2">The sequence shown here is derived from an EMBL/GenBank/DDBJ whole genome shotgun (WGS) entry which is preliminary data.</text>
</comment>
<evidence type="ECO:0000313" key="2">
    <source>
        <dbReference type="EMBL" id="KAJ1155020.1"/>
    </source>
</evidence>
<gene>
    <name evidence="2" type="ORF">NDU88_007756</name>
</gene>
<evidence type="ECO:0000256" key="1">
    <source>
        <dbReference type="SAM" id="MobiDB-lite"/>
    </source>
</evidence>
<proteinExistence type="predicted"/>
<organism evidence="2 3">
    <name type="scientific">Pleurodeles waltl</name>
    <name type="common">Iberian ribbed newt</name>
    <dbReference type="NCBI Taxonomy" id="8319"/>
    <lineage>
        <taxon>Eukaryota</taxon>
        <taxon>Metazoa</taxon>
        <taxon>Chordata</taxon>
        <taxon>Craniata</taxon>
        <taxon>Vertebrata</taxon>
        <taxon>Euteleostomi</taxon>
        <taxon>Amphibia</taxon>
        <taxon>Batrachia</taxon>
        <taxon>Caudata</taxon>
        <taxon>Salamandroidea</taxon>
        <taxon>Salamandridae</taxon>
        <taxon>Pleurodelinae</taxon>
        <taxon>Pleurodeles</taxon>
    </lineage>
</organism>
<reference evidence="2" key="1">
    <citation type="journal article" date="2022" name="bioRxiv">
        <title>Sequencing and chromosome-scale assembly of the giantPleurodeles waltlgenome.</title>
        <authorList>
            <person name="Brown T."/>
            <person name="Elewa A."/>
            <person name="Iarovenko S."/>
            <person name="Subramanian E."/>
            <person name="Araus A.J."/>
            <person name="Petzold A."/>
            <person name="Susuki M."/>
            <person name="Suzuki K.-i.T."/>
            <person name="Hayashi T."/>
            <person name="Toyoda A."/>
            <person name="Oliveira C."/>
            <person name="Osipova E."/>
            <person name="Leigh N.D."/>
            <person name="Simon A."/>
            <person name="Yun M.H."/>
        </authorList>
    </citation>
    <scope>NUCLEOTIDE SEQUENCE</scope>
    <source>
        <strain evidence="2">20211129_DDA</strain>
        <tissue evidence="2">Liver</tissue>
    </source>
</reference>
<dbReference type="AlphaFoldDB" id="A0AAV7RU57"/>
<keyword evidence="3" id="KW-1185">Reference proteome</keyword>
<accession>A0AAV7RU57</accession>
<dbReference type="EMBL" id="JANPWB010000009">
    <property type="protein sequence ID" value="KAJ1155020.1"/>
    <property type="molecule type" value="Genomic_DNA"/>
</dbReference>
<feature type="compositionally biased region" description="Basic and acidic residues" evidence="1">
    <location>
        <begin position="46"/>
        <end position="57"/>
    </location>
</feature>
<name>A0AAV7RU57_PLEWA</name>
<protein>
    <submittedName>
        <fullName evidence="2">Uncharacterized protein</fullName>
    </submittedName>
</protein>
<sequence>MPWVRPSPRPKSGTRKSANLVRRHRGGSAAFPATVSRGLRGGRKPPAGERVRLELPRRSRPVVSQRGRPEPCSPTGRRQRLDWEVPSPG</sequence>
<dbReference type="Proteomes" id="UP001066276">
    <property type="component" value="Chromosome 5"/>
</dbReference>
<feature type="region of interest" description="Disordered" evidence="1">
    <location>
        <begin position="1"/>
        <end position="89"/>
    </location>
</feature>
<evidence type="ECO:0000313" key="3">
    <source>
        <dbReference type="Proteomes" id="UP001066276"/>
    </source>
</evidence>